<feature type="compositionally biased region" description="Polar residues" evidence="1">
    <location>
        <begin position="168"/>
        <end position="177"/>
    </location>
</feature>
<keyword evidence="2" id="KW-0472">Membrane</keyword>
<organism evidence="3 4">
    <name type="scientific">Mesorhabditis spiculigera</name>
    <dbReference type="NCBI Taxonomy" id="96644"/>
    <lineage>
        <taxon>Eukaryota</taxon>
        <taxon>Metazoa</taxon>
        <taxon>Ecdysozoa</taxon>
        <taxon>Nematoda</taxon>
        <taxon>Chromadorea</taxon>
        <taxon>Rhabditida</taxon>
        <taxon>Rhabditina</taxon>
        <taxon>Rhabditomorpha</taxon>
        <taxon>Rhabditoidea</taxon>
        <taxon>Rhabditidae</taxon>
        <taxon>Mesorhabditinae</taxon>
        <taxon>Mesorhabditis</taxon>
    </lineage>
</organism>
<keyword evidence="4" id="KW-1185">Reference proteome</keyword>
<dbReference type="Proteomes" id="UP001177023">
    <property type="component" value="Unassembled WGS sequence"/>
</dbReference>
<evidence type="ECO:0000256" key="2">
    <source>
        <dbReference type="SAM" id="Phobius"/>
    </source>
</evidence>
<proteinExistence type="predicted"/>
<feature type="compositionally biased region" description="Basic and acidic residues" evidence="1">
    <location>
        <begin position="145"/>
        <end position="154"/>
    </location>
</feature>
<dbReference type="AlphaFoldDB" id="A0AA36CNF7"/>
<reference evidence="3" key="1">
    <citation type="submission" date="2023-06" db="EMBL/GenBank/DDBJ databases">
        <authorList>
            <person name="Delattre M."/>
        </authorList>
    </citation>
    <scope>NUCLEOTIDE SEQUENCE</scope>
    <source>
        <strain evidence="3">AF72</strain>
    </source>
</reference>
<evidence type="ECO:0000256" key="1">
    <source>
        <dbReference type="SAM" id="MobiDB-lite"/>
    </source>
</evidence>
<feature type="non-terminal residue" evidence="3">
    <location>
        <position position="1"/>
    </location>
</feature>
<protein>
    <submittedName>
        <fullName evidence="3">Uncharacterized protein</fullName>
    </submittedName>
</protein>
<name>A0AA36CNF7_9BILA</name>
<feature type="transmembrane region" description="Helical" evidence="2">
    <location>
        <begin position="21"/>
        <end position="42"/>
    </location>
</feature>
<feature type="transmembrane region" description="Helical" evidence="2">
    <location>
        <begin position="62"/>
        <end position="86"/>
    </location>
</feature>
<sequence length="185" mass="19840">MLHLIVISLSVEIVVYSTKQLCLFVMASDLCCVLTSFLYIAIKESAEREPGYSTMQSLELLRNSVVVTAESCLLLVTNLCLMVTLYSEIKAAGKTKEYTVNNIGVSLHKYDIEYGAPRQPAVKSKRGPIGKLVAYGADSIGMGAAKKEDVEAPKDNSGSCRRKPATAPESSCKTAQPASGGLDAQ</sequence>
<keyword evidence="2" id="KW-1133">Transmembrane helix</keyword>
<evidence type="ECO:0000313" key="3">
    <source>
        <dbReference type="EMBL" id="CAJ0571820.1"/>
    </source>
</evidence>
<dbReference type="EMBL" id="CATQJA010002584">
    <property type="protein sequence ID" value="CAJ0571820.1"/>
    <property type="molecule type" value="Genomic_DNA"/>
</dbReference>
<feature type="region of interest" description="Disordered" evidence="1">
    <location>
        <begin position="145"/>
        <end position="185"/>
    </location>
</feature>
<evidence type="ECO:0000313" key="4">
    <source>
        <dbReference type="Proteomes" id="UP001177023"/>
    </source>
</evidence>
<keyword evidence="2" id="KW-0812">Transmembrane</keyword>
<comment type="caution">
    <text evidence="3">The sequence shown here is derived from an EMBL/GenBank/DDBJ whole genome shotgun (WGS) entry which is preliminary data.</text>
</comment>
<accession>A0AA36CNF7</accession>
<gene>
    <name evidence="3" type="ORF">MSPICULIGERA_LOCUS10218</name>
</gene>